<accession>A0A1G6J2M8</accession>
<evidence type="ECO:0000256" key="5">
    <source>
        <dbReference type="ARBA" id="ARBA00041319"/>
    </source>
</evidence>
<reference evidence="7" key="1">
    <citation type="submission" date="2016-09" db="EMBL/GenBank/DDBJ databases">
        <authorList>
            <person name="Varghese N."/>
            <person name="Submissions S."/>
        </authorList>
    </citation>
    <scope>NUCLEOTIDE SEQUENCE [LARGE SCALE GENOMIC DNA]</scope>
    <source>
        <strain evidence="7">ANC 3699</strain>
    </source>
</reference>
<dbReference type="InterPro" id="IPR036567">
    <property type="entry name" value="RHF-like"/>
</dbReference>
<comment type="similarity">
    <text evidence="2">Belongs to the HPF/YfiA ribosome-associated protein family. Short HPF subfamily.</text>
</comment>
<comment type="subunit">
    <text evidence="3">Associates exclusively with 100S ribosomes, which are dimers of 70S ribosomes.</text>
</comment>
<evidence type="ECO:0000256" key="3">
    <source>
        <dbReference type="ARBA" id="ARBA00038695"/>
    </source>
</evidence>
<sequence>MHIAIRGHHVAITPAIEQQITTHFSKITQHLDQVCSMQIKLQKDHRLNLKSHKGQDNHHAEVILRIPGKEFVAKSSADDMYQAIQMLGEKLKRQLEKHKLSHQKFSHHTANHHVSHELVA</sequence>
<name>A0A1G6J2M8_9GAMM</name>
<dbReference type="InterPro" id="IPR003489">
    <property type="entry name" value="RHF/RaiA"/>
</dbReference>
<evidence type="ECO:0000256" key="2">
    <source>
        <dbReference type="ARBA" id="ARBA00038434"/>
    </source>
</evidence>
<protein>
    <recommendedName>
        <fullName evidence="4">Ribosome hibernation promoting factor</fullName>
    </recommendedName>
    <alternativeName>
        <fullName evidence="5">Hibernation factor HPF</fullName>
    </alternativeName>
</protein>
<dbReference type="EMBL" id="FMYK01000003">
    <property type="protein sequence ID" value="SDC12246.1"/>
    <property type="molecule type" value="Genomic_DNA"/>
</dbReference>
<evidence type="ECO:0000256" key="4">
    <source>
        <dbReference type="ARBA" id="ARBA00041148"/>
    </source>
</evidence>
<dbReference type="CDD" id="cd00552">
    <property type="entry name" value="RaiA"/>
    <property type="match status" value="1"/>
</dbReference>
<dbReference type="GO" id="GO:0045900">
    <property type="term" value="P:negative regulation of translational elongation"/>
    <property type="evidence" value="ECO:0007669"/>
    <property type="project" value="TreeGrafter"/>
</dbReference>
<evidence type="ECO:0000313" key="7">
    <source>
        <dbReference type="Proteomes" id="UP000242317"/>
    </source>
</evidence>
<dbReference type="GO" id="GO:0043024">
    <property type="term" value="F:ribosomal small subunit binding"/>
    <property type="evidence" value="ECO:0007669"/>
    <property type="project" value="TreeGrafter"/>
</dbReference>
<dbReference type="GO" id="GO:0022627">
    <property type="term" value="C:cytosolic small ribosomal subunit"/>
    <property type="evidence" value="ECO:0007669"/>
    <property type="project" value="TreeGrafter"/>
</dbReference>
<dbReference type="OrthoDB" id="9795980at2"/>
<dbReference type="PANTHER" id="PTHR33231:SF1">
    <property type="entry name" value="30S RIBOSOMAL PROTEIN"/>
    <property type="match status" value="1"/>
</dbReference>
<keyword evidence="1" id="KW-0810">Translation regulation</keyword>
<evidence type="ECO:0000313" key="6">
    <source>
        <dbReference type="EMBL" id="SDC12246.1"/>
    </source>
</evidence>
<gene>
    <name evidence="6" type="ORF">SAMN05421749_103200</name>
</gene>
<dbReference type="RefSeq" id="WP_092618700.1">
    <property type="nucleotide sequence ID" value="NZ_FMYK01000003.1"/>
</dbReference>
<dbReference type="Pfam" id="PF02482">
    <property type="entry name" value="Ribosomal_S30AE"/>
    <property type="match status" value="1"/>
</dbReference>
<dbReference type="Gene3D" id="3.30.160.100">
    <property type="entry name" value="Ribosome hibernation promotion factor-like"/>
    <property type="match status" value="1"/>
</dbReference>
<organism evidence="6 7">
    <name type="scientific">Acinetobacter marinus</name>
    <dbReference type="NCBI Taxonomy" id="281375"/>
    <lineage>
        <taxon>Bacteria</taxon>
        <taxon>Pseudomonadati</taxon>
        <taxon>Pseudomonadota</taxon>
        <taxon>Gammaproteobacteria</taxon>
        <taxon>Moraxellales</taxon>
        <taxon>Moraxellaceae</taxon>
        <taxon>Acinetobacter</taxon>
    </lineage>
</organism>
<dbReference type="NCBIfam" id="TIGR00741">
    <property type="entry name" value="yfiA"/>
    <property type="match status" value="1"/>
</dbReference>
<evidence type="ECO:0000256" key="1">
    <source>
        <dbReference type="ARBA" id="ARBA00022845"/>
    </source>
</evidence>
<dbReference type="Proteomes" id="UP000242317">
    <property type="component" value="Unassembled WGS sequence"/>
</dbReference>
<dbReference type="InterPro" id="IPR050574">
    <property type="entry name" value="HPF/YfiA_ribosome-assoc"/>
</dbReference>
<dbReference type="SUPFAM" id="SSF69754">
    <property type="entry name" value="Ribosome binding protein Y (YfiA homologue)"/>
    <property type="match status" value="1"/>
</dbReference>
<keyword evidence="7" id="KW-1185">Reference proteome</keyword>
<dbReference type="AlphaFoldDB" id="A0A1G6J2M8"/>
<proteinExistence type="inferred from homology"/>
<dbReference type="PANTHER" id="PTHR33231">
    <property type="entry name" value="30S RIBOSOMAL PROTEIN"/>
    <property type="match status" value="1"/>
</dbReference>